<reference evidence="19" key="1">
    <citation type="submission" date="2010-12" db="EMBL/GenBank/DDBJ databases">
        <title>Complete sequence of Bacillus cellulosilyticus DSM 2522.</title>
        <authorList>
            <consortium name="US DOE Joint Genome Institute"/>
            <person name="Lucas S."/>
            <person name="Copeland A."/>
            <person name="Lapidus A."/>
            <person name="Cheng J.-F."/>
            <person name="Bruce D."/>
            <person name="Goodwin L."/>
            <person name="Pitluck S."/>
            <person name="Chertkov O."/>
            <person name="Detter J.C."/>
            <person name="Han C."/>
            <person name="Tapia R."/>
            <person name="Land M."/>
            <person name="Hauser L."/>
            <person name="Jeffries C."/>
            <person name="Kyrpides N."/>
            <person name="Ivanova N."/>
            <person name="Mikhailova N."/>
            <person name="Brumm P."/>
            <person name="Mead D."/>
            <person name="Woyke T."/>
        </authorList>
    </citation>
    <scope>NUCLEOTIDE SEQUENCE [LARGE SCALE GENOMIC DNA]</scope>
    <source>
        <strain evidence="19">DSM 2522</strain>
    </source>
</reference>
<dbReference type="InterPro" id="IPR036412">
    <property type="entry name" value="HAD-like_sf"/>
</dbReference>
<feature type="transmembrane region" description="Helical" evidence="17">
    <location>
        <begin position="180"/>
        <end position="198"/>
    </location>
</feature>
<dbReference type="SFLD" id="SFLDG00002">
    <property type="entry name" value="C1.7:_P-type_atpase_like"/>
    <property type="match status" value="1"/>
</dbReference>
<dbReference type="Pfam" id="PF00403">
    <property type="entry name" value="HMA"/>
    <property type="match status" value="2"/>
</dbReference>
<dbReference type="PROSITE" id="PS01047">
    <property type="entry name" value="HMA_1"/>
    <property type="match status" value="2"/>
</dbReference>
<dbReference type="InterPro" id="IPR008250">
    <property type="entry name" value="ATPase_P-typ_transduc_dom_A_sf"/>
</dbReference>
<evidence type="ECO:0000256" key="16">
    <source>
        <dbReference type="ARBA" id="ARBA00049338"/>
    </source>
</evidence>
<dbReference type="STRING" id="649639.Bcell_3087"/>
<keyword evidence="8 17" id="KW-0479">Metal-binding</keyword>
<dbReference type="GO" id="GO:0005524">
    <property type="term" value="F:ATP binding"/>
    <property type="evidence" value="ECO:0007669"/>
    <property type="project" value="UniProtKB-UniRule"/>
</dbReference>
<dbReference type="SFLD" id="SFLDF00027">
    <property type="entry name" value="p-type_atpase"/>
    <property type="match status" value="1"/>
</dbReference>
<keyword evidence="5" id="KW-0104">Cadmium</keyword>
<feature type="transmembrane region" description="Helical" evidence="17">
    <location>
        <begin position="205"/>
        <end position="223"/>
    </location>
</feature>
<evidence type="ECO:0000256" key="9">
    <source>
        <dbReference type="ARBA" id="ARBA00022741"/>
    </source>
</evidence>
<dbReference type="Gene3D" id="3.40.1110.10">
    <property type="entry name" value="Calcium-transporting ATPase, cytoplasmic domain N"/>
    <property type="match status" value="1"/>
</dbReference>
<feature type="domain" description="HMA" evidence="18">
    <location>
        <begin position="12"/>
        <end position="75"/>
    </location>
</feature>
<keyword evidence="13" id="KW-0406">Ion transport</keyword>
<dbReference type="PRINTS" id="PR00941">
    <property type="entry name" value="CDATPASE"/>
</dbReference>
<dbReference type="EMBL" id="CP002394">
    <property type="protein sequence ID" value="ADU31330.1"/>
    <property type="molecule type" value="Genomic_DNA"/>
</dbReference>
<evidence type="ECO:0000256" key="14">
    <source>
        <dbReference type="ARBA" id="ARBA00023136"/>
    </source>
</evidence>
<dbReference type="GO" id="GO:0005886">
    <property type="term" value="C:plasma membrane"/>
    <property type="evidence" value="ECO:0007669"/>
    <property type="project" value="UniProtKB-SubCell"/>
</dbReference>
<dbReference type="InterPro" id="IPR051014">
    <property type="entry name" value="Cation_Transport_ATPase_IB"/>
</dbReference>
<dbReference type="InterPro" id="IPR023299">
    <property type="entry name" value="ATPase_P-typ_cyto_dom_N"/>
</dbReference>
<dbReference type="PROSITE" id="PS00154">
    <property type="entry name" value="ATPASE_E1_E2"/>
    <property type="match status" value="1"/>
</dbReference>
<dbReference type="PANTHER" id="PTHR48085">
    <property type="entry name" value="CADMIUM/ZINC-TRANSPORTING ATPASE HMA2-RELATED"/>
    <property type="match status" value="1"/>
</dbReference>
<evidence type="ECO:0000256" key="13">
    <source>
        <dbReference type="ARBA" id="ARBA00023065"/>
    </source>
</evidence>
<keyword evidence="20" id="KW-1185">Reference proteome</keyword>
<dbReference type="GO" id="GO:0016887">
    <property type="term" value="F:ATP hydrolysis activity"/>
    <property type="evidence" value="ECO:0007669"/>
    <property type="project" value="InterPro"/>
</dbReference>
<evidence type="ECO:0000256" key="17">
    <source>
        <dbReference type="RuleBase" id="RU362081"/>
    </source>
</evidence>
<dbReference type="NCBIfam" id="TIGR01525">
    <property type="entry name" value="ATPase-IB_hvy"/>
    <property type="match status" value="1"/>
</dbReference>
<evidence type="ECO:0000256" key="7">
    <source>
        <dbReference type="ARBA" id="ARBA00022692"/>
    </source>
</evidence>
<evidence type="ECO:0000256" key="1">
    <source>
        <dbReference type="ARBA" id="ARBA00004651"/>
    </source>
</evidence>
<dbReference type="SUPFAM" id="SSF55008">
    <property type="entry name" value="HMA, heavy metal-associated domain"/>
    <property type="match status" value="2"/>
</dbReference>
<dbReference type="Gene3D" id="3.40.50.1000">
    <property type="entry name" value="HAD superfamily/HAD-like"/>
    <property type="match status" value="1"/>
</dbReference>
<organism evidence="19 20">
    <name type="scientific">Evansella cellulosilytica (strain ATCC 21833 / DSM 2522 / FERM P-1141 / JCM 9156 / N-4)</name>
    <name type="common">Bacillus cellulosilyticus</name>
    <dbReference type="NCBI Taxonomy" id="649639"/>
    <lineage>
        <taxon>Bacteria</taxon>
        <taxon>Bacillati</taxon>
        <taxon>Bacillota</taxon>
        <taxon>Bacilli</taxon>
        <taxon>Bacillales</taxon>
        <taxon>Bacillaceae</taxon>
        <taxon>Evansella</taxon>
    </lineage>
</organism>
<dbReference type="InterPro" id="IPR059000">
    <property type="entry name" value="ATPase_P-type_domA"/>
</dbReference>
<dbReference type="eggNOG" id="COG2217">
    <property type="taxonomic scope" value="Bacteria"/>
</dbReference>
<keyword evidence="9 17" id="KW-0547">Nucleotide-binding</keyword>
<keyword evidence="6" id="KW-0597">Phosphoprotein</keyword>
<evidence type="ECO:0000313" key="20">
    <source>
        <dbReference type="Proteomes" id="UP000001401"/>
    </source>
</evidence>
<dbReference type="InterPro" id="IPR018303">
    <property type="entry name" value="ATPase_P-typ_P_site"/>
</dbReference>
<keyword evidence="4 17" id="KW-1003">Cell membrane</keyword>
<dbReference type="Pfam" id="PF00122">
    <property type="entry name" value="E1-E2_ATPase"/>
    <property type="match status" value="1"/>
</dbReference>
<dbReference type="FunFam" id="2.70.150.10:FF:000002">
    <property type="entry name" value="Copper-transporting ATPase 1, putative"/>
    <property type="match status" value="1"/>
</dbReference>
<dbReference type="InterPro" id="IPR023298">
    <property type="entry name" value="ATPase_P-typ_TM_dom_sf"/>
</dbReference>
<dbReference type="RefSeq" id="WP_013489661.1">
    <property type="nucleotide sequence ID" value="NC_014829.1"/>
</dbReference>
<keyword evidence="12 17" id="KW-1133">Transmembrane helix</keyword>
<dbReference type="CDD" id="cd00371">
    <property type="entry name" value="HMA"/>
    <property type="match status" value="2"/>
</dbReference>
<dbReference type="HOGENOM" id="CLU_001771_6_4_9"/>
<proteinExistence type="inferred from homology"/>
<dbReference type="GO" id="GO:0046872">
    <property type="term" value="F:metal ion binding"/>
    <property type="evidence" value="ECO:0007669"/>
    <property type="project" value="UniProtKB-KW"/>
</dbReference>
<evidence type="ECO:0000256" key="15">
    <source>
        <dbReference type="ARBA" id="ARBA00039103"/>
    </source>
</evidence>
<evidence type="ECO:0000256" key="3">
    <source>
        <dbReference type="ARBA" id="ARBA00022448"/>
    </source>
</evidence>
<accession>E6TZM4</accession>
<feature type="domain" description="HMA" evidence="18">
    <location>
        <begin position="90"/>
        <end position="153"/>
    </location>
</feature>
<keyword evidence="14 17" id="KW-0472">Membrane</keyword>
<comment type="subcellular location">
    <subcellularLocation>
        <location evidence="1">Cell membrane</location>
        <topology evidence="1">Multi-pass membrane protein</topology>
    </subcellularLocation>
</comment>
<keyword evidence="11" id="KW-1278">Translocase</keyword>
<dbReference type="NCBIfam" id="TIGR01511">
    <property type="entry name" value="ATPase-IB1_Cu"/>
    <property type="match status" value="1"/>
</dbReference>
<dbReference type="OrthoDB" id="9813266at2"/>
<dbReference type="InterPro" id="IPR006121">
    <property type="entry name" value="HMA_dom"/>
</dbReference>
<dbReference type="SUPFAM" id="SSF56784">
    <property type="entry name" value="HAD-like"/>
    <property type="match status" value="1"/>
</dbReference>
<dbReference type="PRINTS" id="PR00119">
    <property type="entry name" value="CATATPASE"/>
</dbReference>
<dbReference type="AlphaFoldDB" id="E6TZM4"/>
<evidence type="ECO:0000256" key="10">
    <source>
        <dbReference type="ARBA" id="ARBA00022840"/>
    </source>
</evidence>
<comment type="catalytic activity">
    <reaction evidence="16">
        <text>Cd(2+)(in) + ATP + H2O = Cd(2+)(out) + ADP + phosphate + H(+)</text>
        <dbReference type="Rhea" id="RHEA:12132"/>
        <dbReference type="ChEBI" id="CHEBI:15377"/>
        <dbReference type="ChEBI" id="CHEBI:15378"/>
        <dbReference type="ChEBI" id="CHEBI:30616"/>
        <dbReference type="ChEBI" id="CHEBI:43474"/>
        <dbReference type="ChEBI" id="CHEBI:48775"/>
        <dbReference type="ChEBI" id="CHEBI:456216"/>
        <dbReference type="EC" id="7.2.2.21"/>
    </reaction>
</comment>
<feature type="transmembrane region" description="Helical" evidence="17">
    <location>
        <begin position="439"/>
        <end position="463"/>
    </location>
</feature>
<dbReference type="InterPro" id="IPR023214">
    <property type="entry name" value="HAD_sf"/>
</dbReference>
<comment type="similarity">
    <text evidence="2 17">Belongs to the cation transport ATPase (P-type) (TC 3.A.3) family. Type IB subfamily.</text>
</comment>
<dbReference type="SUPFAM" id="SSF81653">
    <property type="entry name" value="Calcium ATPase, transduction domain A"/>
    <property type="match status" value="1"/>
</dbReference>
<keyword evidence="3" id="KW-0813">Transport</keyword>
<name>E6TZM4_EVAC2</name>
<evidence type="ECO:0000256" key="8">
    <source>
        <dbReference type="ARBA" id="ARBA00022723"/>
    </source>
</evidence>
<sequence>MSDQQAKLSEQEMKTYRVQGFTCANCAGKFEKNVKKIPGIQDAKVNFGASKISVSGGATIEELEKAGAFENLKVTPEKTRREVRQEIKEDKNVYRVEGFTCANCAGKFENNVKQLSGVEDAKVNFGASKISVYGHATIEELEKAGAFENLKVTHEKPARHDSQEVTEEIKEEKVPFYKKYSTLLYSTSFLAFGYLSNFVNGEGNLLTTLLFLASMLVGGLSLFKVGLQNLLRFEFDMKTLMTVAVIGGSIIGEWGEVALVVILFAISEELERFSMDRARNSIRSLMGIAPKEALVRRNGQEIMIHVDDIAVGDIMIVKPGEKIAMDGVVVNGYSAVNQAAITGESVPVGKTVDDEVFAGTLNEEGLLEVKITKLVEDTTISKIIHLVEEAQGERAPAQAFVDKFAKYYTPIIMIIAALVVIVPPLLLGGTWETWIYQGLAVLVVGCPCALVISTPISIVSAIGNAAKKGVLIKGGVYLEEMGALKAIAFDKTGTLTKGVPVVTDFNVLNNQTNEKELLSIITALEYRSQHPLASAIMKKAEEENISYSDVLVEGFSSITGKGIKGIVNGMTYYIGSPKLFKELSKTDFDNDFEKNVTALQNQGKTAMIIGTEKEILGVIAVADEVRESSKEIIQKLHQLGIKKTIMLTGDNQGTANAIGSHVGVSDIRADLMPEDKLDFIKQLRSEYGNVAMVGDGVNDAPALAASTVGIAMGGAGTDTALETADVALMGDDLRKLPFTVKLSRKALNIIKANITFAIAIKFIALLLVIPGWLTLWIAILSDMGATIIVALNGLRLMRVKE</sequence>
<evidence type="ECO:0000313" key="19">
    <source>
        <dbReference type="EMBL" id="ADU31330.1"/>
    </source>
</evidence>
<dbReference type="EC" id="7.2.2.21" evidence="15"/>
<dbReference type="Proteomes" id="UP000001401">
    <property type="component" value="Chromosome"/>
</dbReference>
<dbReference type="InterPro" id="IPR017969">
    <property type="entry name" value="Heavy-metal-associated_CS"/>
</dbReference>
<dbReference type="SUPFAM" id="SSF81665">
    <property type="entry name" value="Calcium ATPase, transmembrane domain M"/>
    <property type="match status" value="1"/>
</dbReference>
<keyword evidence="10 17" id="KW-0067">ATP-binding</keyword>
<dbReference type="SFLD" id="SFLDS00003">
    <property type="entry name" value="Haloacid_Dehalogenase"/>
    <property type="match status" value="1"/>
</dbReference>
<feature type="transmembrane region" description="Helical" evidence="17">
    <location>
        <begin position="749"/>
        <end position="769"/>
    </location>
</feature>
<evidence type="ECO:0000256" key="6">
    <source>
        <dbReference type="ARBA" id="ARBA00022553"/>
    </source>
</evidence>
<evidence type="ECO:0000256" key="5">
    <source>
        <dbReference type="ARBA" id="ARBA00022539"/>
    </source>
</evidence>
<dbReference type="GO" id="GO:0008551">
    <property type="term" value="F:P-type cadmium transporter activity"/>
    <property type="evidence" value="ECO:0007669"/>
    <property type="project" value="UniProtKB-EC"/>
</dbReference>
<evidence type="ECO:0000256" key="12">
    <source>
        <dbReference type="ARBA" id="ARBA00022989"/>
    </source>
</evidence>
<dbReference type="NCBIfam" id="TIGR01494">
    <property type="entry name" value="ATPase_P-type"/>
    <property type="match status" value="1"/>
</dbReference>
<dbReference type="InterPro" id="IPR044492">
    <property type="entry name" value="P_typ_ATPase_HD_dom"/>
</dbReference>
<protein>
    <recommendedName>
        <fullName evidence="15">Cd(2+)-exporting ATPase</fullName>
        <ecNumber evidence="15">7.2.2.21</ecNumber>
    </recommendedName>
</protein>
<dbReference type="Gene3D" id="3.30.70.100">
    <property type="match status" value="2"/>
</dbReference>
<feature type="transmembrane region" description="Helical" evidence="17">
    <location>
        <begin position="407"/>
        <end position="427"/>
    </location>
</feature>
<keyword evidence="7 17" id="KW-0812">Transmembrane</keyword>
<dbReference type="KEGG" id="bco:Bcell_3087"/>
<dbReference type="PANTHER" id="PTHR48085:SF5">
    <property type="entry name" value="CADMIUM_ZINC-TRANSPORTING ATPASE HMA4-RELATED"/>
    <property type="match status" value="1"/>
</dbReference>
<dbReference type="Pfam" id="PF00702">
    <property type="entry name" value="Hydrolase"/>
    <property type="match status" value="1"/>
</dbReference>
<gene>
    <name evidence="19" type="ordered locus">Bcell_3087</name>
</gene>
<feature type="transmembrane region" description="Helical" evidence="17">
    <location>
        <begin position="775"/>
        <end position="794"/>
    </location>
</feature>
<dbReference type="PROSITE" id="PS50846">
    <property type="entry name" value="HMA_2"/>
    <property type="match status" value="2"/>
</dbReference>
<evidence type="ECO:0000256" key="11">
    <source>
        <dbReference type="ARBA" id="ARBA00022967"/>
    </source>
</evidence>
<dbReference type="CDD" id="cd07545">
    <property type="entry name" value="P-type_ATPase_Cd-like"/>
    <property type="match status" value="1"/>
</dbReference>
<dbReference type="InterPro" id="IPR001757">
    <property type="entry name" value="P_typ_ATPase"/>
</dbReference>
<dbReference type="InterPro" id="IPR036163">
    <property type="entry name" value="HMA_dom_sf"/>
</dbReference>
<feature type="transmembrane region" description="Helical" evidence="17">
    <location>
        <begin position="243"/>
        <end position="266"/>
    </location>
</feature>
<evidence type="ECO:0000259" key="18">
    <source>
        <dbReference type="PROSITE" id="PS50846"/>
    </source>
</evidence>
<dbReference type="Gene3D" id="2.70.150.10">
    <property type="entry name" value="Calcium-transporting ATPase, cytoplasmic transduction domain A"/>
    <property type="match status" value="1"/>
</dbReference>
<evidence type="ECO:0000256" key="2">
    <source>
        <dbReference type="ARBA" id="ARBA00006024"/>
    </source>
</evidence>
<dbReference type="InterPro" id="IPR027256">
    <property type="entry name" value="P-typ_ATPase_IB"/>
</dbReference>
<evidence type="ECO:0000256" key="4">
    <source>
        <dbReference type="ARBA" id="ARBA00022475"/>
    </source>
</evidence>